<dbReference type="RefSeq" id="WP_106078098.1">
    <property type="nucleotide sequence ID" value="NZ_MTBD01000058.1"/>
</dbReference>
<evidence type="ECO:0000313" key="4">
    <source>
        <dbReference type="Proteomes" id="UP000239469"/>
    </source>
</evidence>
<feature type="domain" description="Baseplate protein J-like barrel" evidence="1">
    <location>
        <begin position="95"/>
        <end position="188"/>
    </location>
</feature>
<dbReference type="PANTHER" id="PTHR37829:SF3">
    <property type="entry name" value="PROTEIN JAYE-RELATED"/>
    <property type="match status" value="1"/>
</dbReference>
<proteinExistence type="predicted"/>
<evidence type="ECO:0000259" key="1">
    <source>
        <dbReference type="Pfam" id="PF04865"/>
    </source>
</evidence>
<accession>A0A2S9WYZ9</accession>
<dbReference type="InterPro" id="IPR006949">
    <property type="entry name" value="Barrel_Baseplate_J-like"/>
</dbReference>
<gene>
    <name evidence="3" type="ORF">BUE93_20710</name>
</gene>
<dbReference type="EMBL" id="MTBD01000058">
    <property type="protein sequence ID" value="PRP68690.1"/>
    <property type="molecule type" value="Genomic_DNA"/>
</dbReference>
<evidence type="ECO:0000259" key="2">
    <source>
        <dbReference type="Pfam" id="PF26079"/>
    </source>
</evidence>
<comment type="caution">
    <text evidence="3">The sequence shown here is derived from an EMBL/GenBank/DDBJ whole genome shotgun (WGS) entry which is preliminary data.</text>
</comment>
<feature type="domain" description="Baseplate J-like C-terminal" evidence="2">
    <location>
        <begin position="290"/>
        <end position="373"/>
    </location>
</feature>
<dbReference type="InterPro" id="IPR058530">
    <property type="entry name" value="Baseplate_J-like_C"/>
</dbReference>
<dbReference type="Proteomes" id="UP000239469">
    <property type="component" value="Unassembled WGS sequence"/>
</dbReference>
<dbReference type="Pfam" id="PF26079">
    <property type="entry name" value="Baseplate_J_C"/>
    <property type="match status" value="1"/>
</dbReference>
<dbReference type="OrthoDB" id="7012887at2"/>
<reference evidence="3 4" key="1">
    <citation type="submission" date="2017-01" db="EMBL/GenBank/DDBJ databases">
        <title>New insights into the genetic diversity of Chromobacterium isolated from tropical freshwater lake.</title>
        <authorList>
            <person name="Santos A.B."/>
            <person name="Nascimento A.M."/>
            <person name="Da Silva P.C."/>
        </authorList>
    </citation>
    <scope>NUCLEOTIDE SEQUENCE [LARGE SCALE GENOMIC DNA]</scope>
    <source>
        <strain evidence="3 4">56AF</strain>
    </source>
</reference>
<dbReference type="Pfam" id="PF04865">
    <property type="entry name" value="Baseplate_J"/>
    <property type="match status" value="1"/>
</dbReference>
<dbReference type="InterPro" id="IPR052399">
    <property type="entry name" value="Phage_Baseplate_Assmbl_Protein"/>
</dbReference>
<dbReference type="AlphaFoldDB" id="A0A2S9WYZ9"/>
<organism evidence="3 4">
    <name type="scientific">Chromobacterium amazonense</name>
    <dbReference type="NCBI Taxonomy" id="1382803"/>
    <lineage>
        <taxon>Bacteria</taxon>
        <taxon>Pseudomonadati</taxon>
        <taxon>Pseudomonadota</taxon>
        <taxon>Betaproteobacteria</taxon>
        <taxon>Neisseriales</taxon>
        <taxon>Chromobacteriaceae</taxon>
        <taxon>Chromobacterium</taxon>
    </lineage>
</organism>
<dbReference type="PANTHER" id="PTHR37829">
    <property type="entry name" value="PHAGE-LIKE ELEMENT PBSX PROTEIN XKDT"/>
    <property type="match status" value="1"/>
</dbReference>
<name>A0A2S9WYZ9_9NEIS</name>
<protein>
    <submittedName>
        <fullName evidence="3">Baseplate protein</fullName>
    </submittedName>
</protein>
<evidence type="ECO:0000313" key="3">
    <source>
        <dbReference type="EMBL" id="PRP68690.1"/>
    </source>
</evidence>
<sequence length="374" mass="38765">MNLNIKDFATLVRDQVTAITGRAAGLVDFTIGSLMLAVVESNASALQWVQQLILNLLATTRAATCAASDLDSWMADFNFYRLSASQATGMVTLSRFTATQPALILIGQLVASADGSQQFAVTVDTTNSLYNATLGGYLVPAGTISATVPVKANIAGAAGNALAGTVTMIVGSISGIDTVTNAAAFANGMDAEQDDAFRARFVLWVQSLSKGTKAAIGFALASMQQGVSYTLTENQDINGNFTPGFFYAVVDDGSGNPSSTFLASAANAIEAVRAFTSRFAVFPPQLVQANVTMQLVTDPSGNHATIVNMVNAALQTYIASLKLGQLLPYSQLAAVAYGASPLVLNVTNIQLNGGTADLAATQRQVIRPGTIAVG</sequence>